<dbReference type="CDD" id="cd15488">
    <property type="entry name" value="Tm-1-like"/>
    <property type="match status" value="1"/>
</dbReference>
<dbReference type="Gene3D" id="3.40.50.12030">
    <property type="entry name" value="Uncharacterised protein family UPF0261, NC domain"/>
    <property type="match status" value="1"/>
</dbReference>
<dbReference type="PANTHER" id="PTHR31862">
    <property type="entry name" value="UPF0261 DOMAIN PROTEIN (AFU_ORTHOLOGUE AFUA_1G10120)"/>
    <property type="match status" value="1"/>
</dbReference>
<evidence type="ECO:0000313" key="4">
    <source>
        <dbReference type="Proteomes" id="UP000050509"/>
    </source>
</evidence>
<feature type="domain" description="UPF0261" evidence="1">
    <location>
        <begin position="2"/>
        <end position="177"/>
    </location>
</feature>
<proteinExistence type="predicted"/>
<dbReference type="Gene3D" id="3.40.50.12020">
    <property type="entry name" value="Uncharacterised protein family UPF0261, NN domain"/>
    <property type="match status" value="1"/>
</dbReference>
<dbReference type="InterPro" id="IPR051353">
    <property type="entry name" value="Tobamovirus_resist_UPF0261"/>
</dbReference>
<accession>A0A0P9DEF2</accession>
<dbReference type="AlphaFoldDB" id="A0A0P9DEF2"/>
<comment type="caution">
    <text evidence="3">The sequence shown here is derived from an EMBL/GenBank/DDBJ whole genome shotgun (WGS) entry which is preliminary data.</text>
</comment>
<sequence length="411" mass="43274">MKTVLLIGTLDTKGREIAYLRERLGAMGVRSLVLDSGILGEPLGCEPDITRAEVARAAGYEIDALRTIGTRGAAVERMVVGVERLAVQLFADARCHGLIALGGAEGAVLGAAAAKALPIGVPKIIVSPIASGVRKFGPLIGRRDIMVVHSLIDILGINPISRTVFDNAAAAMAGMLAHGHTLAQDEELATGEHPPYVAATMLGNTTRGMMVVKDALAARGYETVIFHSNGVGGPIMEELAAQGMFVGVIDYTLNELAEPLLNGFQSAPGRLEQAGALGVPQVVVTGCVDFACHGPRNSVPEALRDRPAYYHNPEFTLIRLNRDEQAQVGATIARKLNAARGPVELFIPLGGVSIPDVPGGAFYDPEASAAFRAALLDALRPDIPVHQIDAHINDPVFALSVAETFLDLVTR</sequence>
<dbReference type="PANTHER" id="PTHR31862:SF1">
    <property type="entry name" value="UPF0261 DOMAIN PROTEIN (AFU_ORTHOLOGUE AFUA_1G10120)"/>
    <property type="match status" value="1"/>
</dbReference>
<evidence type="ECO:0000259" key="1">
    <source>
        <dbReference type="Pfam" id="PF06792"/>
    </source>
</evidence>
<feature type="domain" description="UPF0261" evidence="2">
    <location>
        <begin position="195"/>
        <end position="408"/>
    </location>
</feature>
<evidence type="ECO:0000259" key="2">
    <source>
        <dbReference type="Pfam" id="PF23189"/>
    </source>
</evidence>
<protein>
    <submittedName>
        <fullName evidence="3">Uncharacterized protein</fullName>
    </submittedName>
</protein>
<dbReference type="InterPro" id="IPR044122">
    <property type="entry name" value="UPF0261_N"/>
</dbReference>
<dbReference type="Pfam" id="PF06792">
    <property type="entry name" value="UPF0261"/>
    <property type="match status" value="1"/>
</dbReference>
<dbReference type="PIRSF" id="PIRSF033271">
    <property type="entry name" value="UCP033271"/>
    <property type="match status" value="1"/>
</dbReference>
<reference evidence="3 4" key="1">
    <citation type="submission" date="2015-09" db="EMBL/GenBank/DDBJ databases">
        <title>Draft genome sequence of Kouleothrix aurantiaca JCM 19913.</title>
        <authorList>
            <person name="Hemp J."/>
        </authorList>
    </citation>
    <scope>NUCLEOTIDE SEQUENCE [LARGE SCALE GENOMIC DNA]</scope>
    <source>
        <strain evidence="3 4">COM-B</strain>
    </source>
</reference>
<evidence type="ECO:0000313" key="3">
    <source>
        <dbReference type="EMBL" id="KPV51334.1"/>
    </source>
</evidence>
<dbReference type="Pfam" id="PF23189">
    <property type="entry name" value="UPF0261_C"/>
    <property type="match status" value="1"/>
</dbReference>
<organism evidence="3 4">
    <name type="scientific">Kouleothrix aurantiaca</name>
    <dbReference type="NCBI Taxonomy" id="186479"/>
    <lineage>
        <taxon>Bacteria</taxon>
        <taxon>Bacillati</taxon>
        <taxon>Chloroflexota</taxon>
        <taxon>Chloroflexia</taxon>
        <taxon>Chloroflexales</taxon>
        <taxon>Roseiflexineae</taxon>
        <taxon>Roseiflexaceae</taxon>
        <taxon>Kouleothrix</taxon>
    </lineage>
</organism>
<dbReference type="InterPro" id="IPR056778">
    <property type="entry name" value="UPF0261_C"/>
</dbReference>
<keyword evidence="4" id="KW-1185">Reference proteome</keyword>
<name>A0A0P9DEF2_9CHLR</name>
<dbReference type="InterPro" id="IPR008322">
    <property type="entry name" value="UPF0261"/>
</dbReference>
<dbReference type="Proteomes" id="UP000050509">
    <property type="component" value="Unassembled WGS sequence"/>
</dbReference>
<dbReference type="NCBIfam" id="NF002674">
    <property type="entry name" value="PRK02399.1-2"/>
    <property type="match status" value="1"/>
</dbReference>
<gene>
    <name evidence="3" type="ORF">SE17_21790</name>
</gene>
<dbReference type="EMBL" id="LJCR01000959">
    <property type="protein sequence ID" value="KPV51334.1"/>
    <property type="molecule type" value="Genomic_DNA"/>
</dbReference>
<dbReference type="PATRIC" id="fig|186479.3.peg.10964"/>